<sequence>MKSKRTSLADIAESLNVSKSTVSFVLNGKGKQFNISETTQKLILDKAKELNYVPNYFAKGLREGKTQTIGLVLADISNPFYSELSKAIQESLYEKGYSLFIVSTNDDSTMELKLIRDLILRSVDALIIAPCNGIPALKPVLDETPIPVVWVDRIGDEFADFVGVDNYMESAMLVKKFSVKPKKVGILHPKRSDVMTIQLRIDGTKSACEKQSIPYELASLSENQKESVEKIKQMIDDGVDSFVALNNKVALHAINALNILKVEIPKKVRIISFDDSEAFSYFAPPVTALSQPVNGIGKETVERLMDRLKESTENRKHLMMECSFIERGSH</sequence>
<evidence type="ECO:0000256" key="1">
    <source>
        <dbReference type="ARBA" id="ARBA00022491"/>
    </source>
</evidence>
<keyword evidence="2" id="KW-0805">Transcription regulation</keyword>
<dbReference type="GO" id="GO:0000976">
    <property type="term" value="F:transcription cis-regulatory region binding"/>
    <property type="evidence" value="ECO:0007669"/>
    <property type="project" value="TreeGrafter"/>
</dbReference>
<keyword evidence="3" id="KW-0238">DNA-binding</keyword>
<dbReference type="Gene3D" id="1.10.260.40">
    <property type="entry name" value="lambda repressor-like DNA-binding domains"/>
    <property type="match status" value="1"/>
</dbReference>
<keyword evidence="4" id="KW-0804">Transcription</keyword>
<dbReference type="SUPFAM" id="SSF53822">
    <property type="entry name" value="Periplasmic binding protein-like I"/>
    <property type="match status" value="1"/>
</dbReference>
<evidence type="ECO:0000313" key="7">
    <source>
        <dbReference type="Proteomes" id="UP000316008"/>
    </source>
</evidence>
<dbReference type="InterPro" id="IPR028082">
    <property type="entry name" value="Peripla_BP_I"/>
</dbReference>
<dbReference type="SUPFAM" id="SSF47413">
    <property type="entry name" value="lambda repressor-like DNA-binding domains"/>
    <property type="match status" value="1"/>
</dbReference>
<dbReference type="InterPro" id="IPR010982">
    <property type="entry name" value="Lambda_DNA-bd_dom_sf"/>
</dbReference>
<dbReference type="CDD" id="cd01392">
    <property type="entry name" value="HTH_LacI"/>
    <property type="match status" value="1"/>
</dbReference>
<organism evidence="6 7">
    <name type="scientific">Fluviicola chungangensis</name>
    <dbReference type="NCBI Taxonomy" id="2597671"/>
    <lineage>
        <taxon>Bacteria</taxon>
        <taxon>Pseudomonadati</taxon>
        <taxon>Bacteroidota</taxon>
        <taxon>Flavobacteriia</taxon>
        <taxon>Flavobacteriales</taxon>
        <taxon>Crocinitomicaceae</taxon>
        <taxon>Fluviicola</taxon>
    </lineage>
</organism>
<dbReference type="RefSeq" id="WP_144333541.1">
    <property type="nucleotide sequence ID" value="NZ_VLPL01000006.1"/>
</dbReference>
<dbReference type="Pfam" id="PF00356">
    <property type="entry name" value="LacI"/>
    <property type="match status" value="1"/>
</dbReference>
<name>A0A556MPM5_9FLAO</name>
<dbReference type="Proteomes" id="UP000316008">
    <property type="component" value="Unassembled WGS sequence"/>
</dbReference>
<dbReference type="Pfam" id="PF13377">
    <property type="entry name" value="Peripla_BP_3"/>
    <property type="match status" value="1"/>
</dbReference>
<dbReference type="PANTHER" id="PTHR30146">
    <property type="entry name" value="LACI-RELATED TRANSCRIPTIONAL REPRESSOR"/>
    <property type="match status" value="1"/>
</dbReference>
<gene>
    <name evidence="6" type="ORF">FO442_12505</name>
</gene>
<accession>A0A556MPM5</accession>
<comment type="caution">
    <text evidence="6">The sequence shown here is derived from an EMBL/GenBank/DDBJ whole genome shotgun (WGS) entry which is preliminary data.</text>
</comment>
<dbReference type="EMBL" id="VLPL01000006">
    <property type="protein sequence ID" value="TSJ41907.1"/>
    <property type="molecule type" value="Genomic_DNA"/>
</dbReference>
<dbReference type="AlphaFoldDB" id="A0A556MPM5"/>
<evidence type="ECO:0000256" key="2">
    <source>
        <dbReference type="ARBA" id="ARBA00023015"/>
    </source>
</evidence>
<proteinExistence type="predicted"/>
<evidence type="ECO:0000256" key="3">
    <source>
        <dbReference type="ARBA" id="ARBA00023125"/>
    </source>
</evidence>
<dbReference type="OrthoDB" id="9768806at2"/>
<dbReference type="InterPro" id="IPR046335">
    <property type="entry name" value="LacI/GalR-like_sensor"/>
</dbReference>
<evidence type="ECO:0000259" key="5">
    <source>
        <dbReference type="PROSITE" id="PS50932"/>
    </source>
</evidence>
<dbReference type="GO" id="GO:0003700">
    <property type="term" value="F:DNA-binding transcription factor activity"/>
    <property type="evidence" value="ECO:0007669"/>
    <property type="project" value="TreeGrafter"/>
</dbReference>
<keyword evidence="7" id="KW-1185">Reference proteome</keyword>
<dbReference type="PROSITE" id="PS50932">
    <property type="entry name" value="HTH_LACI_2"/>
    <property type="match status" value="1"/>
</dbReference>
<feature type="domain" description="HTH lacI-type" evidence="5">
    <location>
        <begin position="6"/>
        <end position="63"/>
    </location>
</feature>
<dbReference type="SMART" id="SM00354">
    <property type="entry name" value="HTH_LACI"/>
    <property type="match status" value="1"/>
</dbReference>
<evidence type="ECO:0000256" key="4">
    <source>
        <dbReference type="ARBA" id="ARBA00023163"/>
    </source>
</evidence>
<keyword evidence="1" id="KW-0678">Repressor</keyword>
<reference evidence="6 7" key="1">
    <citation type="submission" date="2019-07" db="EMBL/GenBank/DDBJ databases">
        <authorList>
            <person name="Huq M.A."/>
        </authorList>
    </citation>
    <scope>NUCLEOTIDE SEQUENCE [LARGE SCALE GENOMIC DNA]</scope>
    <source>
        <strain evidence="6 7">MAH-3</strain>
    </source>
</reference>
<dbReference type="InterPro" id="IPR000843">
    <property type="entry name" value="HTH_LacI"/>
</dbReference>
<evidence type="ECO:0000313" key="6">
    <source>
        <dbReference type="EMBL" id="TSJ41907.1"/>
    </source>
</evidence>
<dbReference type="PANTHER" id="PTHR30146:SF148">
    <property type="entry name" value="HTH-TYPE TRANSCRIPTIONAL REPRESSOR PURR-RELATED"/>
    <property type="match status" value="1"/>
</dbReference>
<protein>
    <submittedName>
        <fullName evidence="6">LacI family transcriptional regulator</fullName>
    </submittedName>
</protein>
<dbReference type="Gene3D" id="3.40.50.2300">
    <property type="match status" value="2"/>
</dbReference>
<dbReference type="CDD" id="cd06267">
    <property type="entry name" value="PBP1_LacI_sugar_binding-like"/>
    <property type="match status" value="1"/>
</dbReference>